<organism evidence="1 2">
    <name type="scientific">Legionella israelensis</name>
    <dbReference type="NCBI Taxonomy" id="454"/>
    <lineage>
        <taxon>Bacteria</taxon>
        <taxon>Pseudomonadati</taxon>
        <taxon>Pseudomonadota</taxon>
        <taxon>Gammaproteobacteria</taxon>
        <taxon>Legionellales</taxon>
        <taxon>Legionellaceae</taxon>
        <taxon>Legionella</taxon>
    </lineage>
</organism>
<protein>
    <submittedName>
        <fullName evidence="1">Uncharacterized protein</fullName>
    </submittedName>
</protein>
<reference evidence="1 2" key="1">
    <citation type="submission" date="2019-03" db="EMBL/GenBank/DDBJ databases">
        <title>Diverse conjugative elements silence natural transformation in Legionella species.</title>
        <authorList>
            <person name="Durieux I."/>
            <person name="Ginevra C."/>
            <person name="Attaiech L."/>
            <person name="Picq K."/>
            <person name="Juan P.A."/>
            <person name="Jarraud S."/>
            <person name="Charpentier X."/>
        </authorList>
    </citation>
    <scope>NUCLEOTIDE SEQUENCE [LARGE SCALE GENOMIC DNA]</scope>
    <source>
        <strain evidence="1 2">HL-0427-4011</strain>
    </source>
</reference>
<sequence>MKAVFDWNEVYKRQNAKILEEILDKKVIELNEMFELLNISSLAFSKNTGDLNEESRREAISICQNNEAFLINLISPWEWPHAVNNFLSLNLPLSSFTKEYCFFLYCKILQENYIPNIGANKPMQVCADRILGLMVKKGILPVDIARLPGCISDFFEDVLSYKDATIEDIVYHPKNYQHALPITLTYSEALEKISASGLPYSILEVKAKEKKIGVYLAVGEFSAISDDQIKQYSNQSIDLFRDYNCGNASYKTRYRGLEALKNNEILRLFEGHTLQIREHEYSPRRLEVESTDIEKKFHLQRYIVACVQRMQDGTVKVSNEYELKDVLFLKDDIYKLLSEPAEALSNISNPSLSSVQNIEDTKKTSTKKKRKRGLKHPEFYQYVELQVKNSGHSFKSYLRMMKNMGYVSGDYQTYKHAKRKDNSYPIIQDISIGRTKENKEVIFFRINGGSQIHEILMNTVENYFINASKKLHRDITEITGS</sequence>
<evidence type="ECO:0000313" key="1">
    <source>
        <dbReference type="EMBL" id="QBR83840.1"/>
    </source>
</evidence>
<gene>
    <name evidence="1" type="ORF">E3983_05450</name>
</gene>
<name>A0AAX1EFG1_9GAMM</name>
<proteinExistence type="predicted"/>
<dbReference type="EMBL" id="CP038254">
    <property type="protein sequence ID" value="QBR83840.1"/>
    <property type="molecule type" value="Genomic_DNA"/>
</dbReference>
<evidence type="ECO:0000313" key="2">
    <source>
        <dbReference type="Proteomes" id="UP000295517"/>
    </source>
</evidence>
<dbReference type="Proteomes" id="UP000295517">
    <property type="component" value="Chromosome"/>
</dbReference>
<accession>A0AAX1EFG1</accession>
<dbReference type="AlphaFoldDB" id="A0AAX1EFG1"/>
<dbReference type="RefSeq" id="WP_135060164.1">
    <property type="nucleotide sequence ID" value="NZ_CP038254.1"/>
</dbReference>